<dbReference type="RefSeq" id="WP_204972324.1">
    <property type="nucleotide sequence ID" value="NZ_JAAZTS010000016.1"/>
</dbReference>
<gene>
    <name evidence="5" type="ORF">H6D15_10655</name>
</gene>
<proteinExistence type="inferred from homology"/>
<feature type="domain" description="Glycosyltransferase 2-like" evidence="4">
    <location>
        <begin position="10"/>
        <end position="145"/>
    </location>
</feature>
<keyword evidence="3" id="KW-0808">Transferase</keyword>
<dbReference type="AlphaFoldDB" id="A0AA40ZU40"/>
<protein>
    <submittedName>
        <fullName evidence="5">Glycosyltransferase</fullName>
    </submittedName>
</protein>
<accession>A0AA40ZU40</accession>
<dbReference type="SUPFAM" id="SSF53448">
    <property type="entry name" value="Nucleotide-diphospho-sugar transferases"/>
    <property type="match status" value="1"/>
</dbReference>
<evidence type="ECO:0000313" key="5">
    <source>
        <dbReference type="EMBL" id="MBM6858053.1"/>
    </source>
</evidence>
<dbReference type="InterPro" id="IPR001173">
    <property type="entry name" value="Glyco_trans_2-like"/>
</dbReference>
<evidence type="ECO:0000256" key="1">
    <source>
        <dbReference type="ARBA" id="ARBA00006739"/>
    </source>
</evidence>
<dbReference type="InterPro" id="IPR029044">
    <property type="entry name" value="Nucleotide-diphossugar_trans"/>
</dbReference>
<dbReference type="PANTHER" id="PTHR43685">
    <property type="entry name" value="GLYCOSYLTRANSFERASE"/>
    <property type="match status" value="1"/>
</dbReference>
<evidence type="ECO:0000313" key="6">
    <source>
        <dbReference type="Proteomes" id="UP000698924"/>
    </source>
</evidence>
<comment type="caution">
    <text evidence="5">The sequence shown here is derived from an EMBL/GenBank/DDBJ whole genome shotgun (WGS) entry which is preliminary data.</text>
</comment>
<dbReference type="EMBL" id="JACJMO010000016">
    <property type="protein sequence ID" value="MBM6858053.1"/>
    <property type="molecule type" value="Genomic_DNA"/>
</dbReference>
<dbReference type="Pfam" id="PF00535">
    <property type="entry name" value="Glycos_transf_2"/>
    <property type="match status" value="1"/>
</dbReference>
<dbReference type="Gene3D" id="3.90.550.10">
    <property type="entry name" value="Spore Coat Polysaccharide Biosynthesis Protein SpsA, Chain A"/>
    <property type="match status" value="1"/>
</dbReference>
<evidence type="ECO:0000259" key="4">
    <source>
        <dbReference type="Pfam" id="PF00535"/>
    </source>
</evidence>
<dbReference type="Proteomes" id="UP000698924">
    <property type="component" value="Unassembled WGS sequence"/>
</dbReference>
<name>A0AA40ZU40_9BACT</name>
<dbReference type="InterPro" id="IPR050834">
    <property type="entry name" value="Glycosyltransf_2"/>
</dbReference>
<dbReference type="PANTHER" id="PTHR43685:SF5">
    <property type="entry name" value="GLYCOSYLTRANSFERASE EPSE-RELATED"/>
    <property type="match status" value="1"/>
</dbReference>
<dbReference type="GO" id="GO:0016757">
    <property type="term" value="F:glycosyltransferase activity"/>
    <property type="evidence" value="ECO:0007669"/>
    <property type="project" value="UniProtKB-KW"/>
</dbReference>
<keyword evidence="2" id="KW-0328">Glycosyltransferase</keyword>
<organism evidence="5 6">
    <name type="scientific">Caecibacteroides pullorum</name>
    <dbReference type="NCBI Taxonomy" id="2725562"/>
    <lineage>
        <taxon>Bacteria</taxon>
        <taxon>Pseudomonadati</taxon>
        <taxon>Bacteroidota</taxon>
        <taxon>Bacteroidia</taxon>
        <taxon>Bacteroidales</taxon>
        <taxon>Bacteroidaceae</taxon>
        <taxon>Caecibacteroides</taxon>
    </lineage>
</organism>
<evidence type="ECO:0000256" key="3">
    <source>
        <dbReference type="ARBA" id="ARBA00022679"/>
    </source>
</evidence>
<dbReference type="CDD" id="cd04195">
    <property type="entry name" value="GT2_AmsE_like"/>
    <property type="match status" value="1"/>
</dbReference>
<evidence type="ECO:0000256" key="2">
    <source>
        <dbReference type="ARBA" id="ARBA00022676"/>
    </source>
</evidence>
<sequence length="269" mass="31353">MFSVLLSLYIKEQPSFLKQSLDSLLSQTLLPNEIVLVKDGPLTSELDAVVSDFAKRCASLRVVALPQNQGLGRALNEGLKYCSYDLVARMDTDDIAKPNRFEKQIRIFNEYPEIDVCSSWVEEFIESPHYPVSVKKLPEKHVDIAVYAHSRNPVNHPVVMFRKKAVMEAGGYQHFPLFEDYYLWVRMLANGARFYNIQESLLYFRTSPDMFKRRGGLKYAMDEFRFQKVMFDMNMISSKQLLLNVMTRFPVRIAPNQIRSWLYKKALRK</sequence>
<comment type="similarity">
    <text evidence="1">Belongs to the glycosyltransferase 2 family.</text>
</comment>
<reference evidence="5 6" key="1">
    <citation type="journal article" date="2021" name="Sci. Rep.">
        <title>The distribution of antibiotic resistance genes in chicken gut microbiota commensals.</title>
        <authorList>
            <person name="Juricova H."/>
            <person name="Matiasovicova J."/>
            <person name="Kubasova T."/>
            <person name="Cejkova D."/>
            <person name="Rychlik I."/>
        </authorList>
    </citation>
    <scope>NUCLEOTIDE SEQUENCE [LARGE SCALE GENOMIC DNA]</scope>
    <source>
        <strain evidence="5 6">An421</strain>
    </source>
</reference>
<keyword evidence="6" id="KW-1185">Reference proteome</keyword>